<dbReference type="InterPro" id="IPR032287">
    <property type="entry name" value="DUF4838"/>
</dbReference>
<dbReference type="EMBL" id="VOHS01000032">
    <property type="protein sequence ID" value="TWV96823.1"/>
    <property type="molecule type" value="Genomic_DNA"/>
</dbReference>
<feature type="signal peptide" evidence="2">
    <location>
        <begin position="1"/>
        <end position="25"/>
    </location>
</feature>
<dbReference type="InterPro" id="IPR029018">
    <property type="entry name" value="Hex-like_dom2"/>
</dbReference>
<dbReference type="Proteomes" id="UP000318815">
    <property type="component" value="Unassembled WGS sequence"/>
</dbReference>
<dbReference type="GO" id="GO:0045493">
    <property type="term" value="P:xylan catabolic process"/>
    <property type="evidence" value="ECO:0007669"/>
    <property type="project" value="InterPro"/>
</dbReference>
<evidence type="ECO:0000256" key="1">
    <source>
        <dbReference type="ARBA" id="ARBA00022801"/>
    </source>
</evidence>
<dbReference type="SUPFAM" id="SSF55545">
    <property type="entry name" value="beta-N-acetylhexosaminidase-like domain"/>
    <property type="match status" value="1"/>
</dbReference>
<feature type="chain" id="PRO_5022938465" evidence="2">
    <location>
        <begin position="26"/>
        <end position="600"/>
    </location>
</feature>
<comment type="caution">
    <text evidence="4">The sequence shown here is derived from an EMBL/GenBank/DDBJ whole genome shotgun (WGS) entry which is preliminary data.</text>
</comment>
<name>A0A5C6LL21_9BACT</name>
<dbReference type="AlphaFoldDB" id="A0A5C6LL21"/>
<gene>
    <name evidence="4" type="ORF">FEF09_22850</name>
</gene>
<accession>A0A5C6LL21</accession>
<organism evidence="4 5">
    <name type="scientific">Chitinophaga pinensis</name>
    <dbReference type="NCBI Taxonomy" id="79329"/>
    <lineage>
        <taxon>Bacteria</taxon>
        <taxon>Pseudomonadati</taxon>
        <taxon>Bacteroidota</taxon>
        <taxon>Chitinophagia</taxon>
        <taxon>Chitinophagales</taxon>
        <taxon>Chitinophagaceae</taxon>
        <taxon>Chitinophaga</taxon>
    </lineage>
</organism>
<proteinExistence type="predicted"/>
<protein>
    <submittedName>
        <fullName evidence="4">DUF4838 domain-containing protein</fullName>
    </submittedName>
</protein>
<dbReference type="PANTHER" id="PTHR47406">
    <property type="entry name" value="COAGULATION FACTOR 5/8 TYPE, C-TERMINAL"/>
    <property type="match status" value="1"/>
</dbReference>
<keyword evidence="5" id="KW-1185">Reference proteome</keyword>
<sequence>MFRTMYHLLLLLTFLVPGACQPGYADIGIVSNGSSSYVIVLPDDPTQNETKAAKVLQDYLKRLSGANLNIVAEKNYRQQSGIFIGATEHTGDFNATKLKAEGFFIATDDKNLYIKGGSGKGVLYGVYTLLENYFGCRKYAADPVVVPVSKTLRLPQRLMDKQEPDFVFREVLYPSSFNDEFLEWNKLHRFEDLWGLWAHSYFKMIPPKTYFSSHPEYFALVGGKRQATQLCLSNDDVFNLAVAYLRKAMAARPDAMYWSISQEDNAGFCQCDKCRKANQEEGGWQGPVIRFVNRIAAQFPDKQFATLAYVYTSHPPKKTKPAPNVYIMVSTINASRHEPLSSSPSAAEFRQDLAGWKALTDKIFIWDYTTEFSNFLAPFPDYDNLQPNIQYLKAQNVKGIFSQGSADTYSDMATYNCYLLAKLLWTPSLDEKKLTNDFLNGYYGKAGPYIGQYMDALSNNVRRTNARLGIYDNPINNYKNYLSSDAMDQYKSILDKAESAVGNDSVLVKRVQTAALSVEYTSLQQSRFYGTEKKGYMVAMGRSYAVDPKFPARVNKFIQRSKAAGVKELSEGGANPDDYQRQWLGLLPVNGRTASLYMRM</sequence>
<keyword evidence="1" id="KW-0378">Hydrolase</keyword>
<evidence type="ECO:0000256" key="2">
    <source>
        <dbReference type="SAM" id="SignalP"/>
    </source>
</evidence>
<feature type="domain" description="Alpha glucuronidase N-terminal" evidence="3">
    <location>
        <begin position="46"/>
        <end position="129"/>
    </location>
</feature>
<dbReference type="GO" id="GO:0046559">
    <property type="term" value="F:alpha-glucuronidase activity"/>
    <property type="evidence" value="ECO:0007669"/>
    <property type="project" value="InterPro"/>
</dbReference>
<dbReference type="OrthoDB" id="1099022at2"/>
<evidence type="ECO:0000313" key="4">
    <source>
        <dbReference type="EMBL" id="TWV96823.1"/>
    </source>
</evidence>
<reference evidence="4 5" key="1">
    <citation type="submission" date="2019-08" db="EMBL/GenBank/DDBJ databases">
        <title>Whole genome sequencing of chitin degrading bacteria Chitinophaga pinensis YS16.</title>
        <authorList>
            <person name="Singh R.P."/>
            <person name="Manchanda G."/>
            <person name="Maurya I.K."/>
            <person name="Joshi N.K."/>
            <person name="Srivastava A.K."/>
        </authorList>
    </citation>
    <scope>NUCLEOTIDE SEQUENCE [LARGE SCALE GENOMIC DNA]</scope>
    <source>
        <strain evidence="4 5">YS-16</strain>
    </source>
</reference>
<dbReference type="InterPro" id="IPR005154">
    <property type="entry name" value="Glyco_hydro_67_aGlcAse_N"/>
</dbReference>
<evidence type="ECO:0000259" key="3">
    <source>
        <dbReference type="Pfam" id="PF03648"/>
    </source>
</evidence>
<keyword evidence="2" id="KW-0732">Signal</keyword>
<dbReference type="PANTHER" id="PTHR47406:SF2">
    <property type="entry name" value="ALPHA GLUCURONIDASE N-TERMINAL DOMAIN-CONTAINING PROTEIN"/>
    <property type="match status" value="1"/>
</dbReference>
<dbReference type="Pfam" id="PF03648">
    <property type="entry name" value="Glyco_hydro_67N"/>
    <property type="match status" value="1"/>
</dbReference>
<evidence type="ECO:0000313" key="5">
    <source>
        <dbReference type="Proteomes" id="UP000318815"/>
    </source>
</evidence>
<dbReference type="Pfam" id="PF16126">
    <property type="entry name" value="DUF4838"/>
    <property type="match status" value="1"/>
</dbReference>
<dbReference type="Gene3D" id="3.30.379.10">
    <property type="entry name" value="Chitobiase/beta-hexosaminidase domain 2-like"/>
    <property type="match status" value="1"/>
</dbReference>